<evidence type="ECO:0000256" key="1">
    <source>
        <dbReference type="SAM" id="MobiDB-lite"/>
    </source>
</evidence>
<proteinExistence type="predicted"/>
<feature type="region of interest" description="Disordered" evidence="1">
    <location>
        <begin position="98"/>
        <end position="120"/>
    </location>
</feature>
<evidence type="ECO:0000313" key="3">
    <source>
        <dbReference type="Proteomes" id="UP001176941"/>
    </source>
</evidence>
<gene>
    <name evidence="2" type="ORF">MRATA1EN1_LOCUS9691</name>
</gene>
<protein>
    <submittedName>
        <fullName evidence="2">Uncharacterized protein</fullName>
    </submittedName>
</protein>
<keyword evidence="3" id="KW-1185">Reference proteome</keyword>
<reference evidence="2" key="1">
    <citation type="submission" date="2023-04" db="EMBL/GenBank/DDBJ databases">
        <authorList>
            <consortium name="ELIXIR-Norway"/>
        </authorList>
    </citation>
    <scope>NUCLEOTIDE SEQUENCE [LARGE SCALE GENOMIC DNA]</scope>
</reference>
<accession>A0ABN8YGS3</accession>
<feature type="compositionally biased region" description="Basic and acidic residues" evidence="1">
    <location>
        <begin position="107"/>
        <end position="120"/>
    </location>
</feature>
<dbReference type="Proteomes" id="UP001176941">
    <property type="component" value="Chromosome 2"/>
</dbReference>
<dbReference type="EMBL" id="OX459938">
    <property type="protein sequence ID" value="CAI9160729.1"/>
    <property type="molecule type" value="Genomic_DNA"/>
</dbReference>
<organism evidence="2 3">
    <name type="scientific">Rangifer tarandus platyrhynchus</name>
    <name type="common">Svalbard reindeer</name>
    <dbReference type="NCBI Taxonomy" id="3082113"/>
    <lineage>
        <taxon>Eukaryota</taxon>
        <taxon>Metazoa</taxon>
        <taxon>Chordata</taxon>
        <taxon>Craniata</taxon>
        <taxon>Vertebrata</taxon>
        <taxon>Euteleostomi</taxon>
        <taxon>Mammalia</taxon>
        <taxon>Eutheria</taxon>
        <taxon>Laurasiatheria</taxon>
        <taxon>Artiodactyla</taxon>
        <taxon>Ruminantia</taxon>
        <taxon>Pecora</taxon>
        <taxon>Cervidae</taxon>
        <taxon>Odocoileinae</taxon>
        <taxon>Rangifer</taxon>
    </lineage>
</organism>
<name>A0ABN8YGS3_RANTA</name>
<sequence length="120" mass="13558">MVSSWRHTQCVFYLDVGQCRHSETTGKWSMGVGAGNVLEDTGEEVCNPQMLLLSGNWRYRMDLWVELTPSYLGYRLEQTSQEVRLYLGQVLGEGVVTEGGCRPGSSPRERELDLEAREGQ</sequence>
<evidence type="ECO:0000313" key="2">
    <source>
        <dbReference type="EMBL" id="CAI9160729.1"/>
    </source>
</evidence>